<dbReference type="InterPro" id="IPR003126">
    <property type="entry name" value="Znf_UBR"/>
</dbReference>
<keyword evidence="7" id="KW-1185">Reference proteome</keyword>
<dbReference type="Gene3D" id="3.30.40.10">
    <property type="entry name" value="Zinc/RING finger domain, C3HC4 (zinc finger)"/>
    <property type="match status" value="1"/>
</dbReference>
<proteinExistence type="predicted"/>
<dbReference type="PANTHER" id="PTHR13513:SF9">
    <property type="entry name" value="E3 UBIQUITIN-PROTEIN LIGASE UBR7-RELATED"/>
    <property type="match status" value="1"/>
</dbReference>
<comment type="caution">
    <text evidence="6">The sequence shown here is derived from an EMBL/GenBank/DDBJ whole genome shotgun (WGS) entry which is preliminary data.</text>
</comment>
<feature type="zinc finger region" description="UBR-type" evidence="4">
    <location>
        <begin position="40"/>
        <end position="110"/>
    </location>
</feature>
<dbReference type="Pfam" id="PF02207">
    <property type="entry name" value="zf-UBR"/>
    <property type="match status" value="1"/>
</dbReference>
<dbReference type="SMART" id="SM00396">
    <property type="entry name" value="ZnF_UBR1"/>
    <property type="match status" value="1"/>
</dbReference>
<dbReference type="GO" id="GO:0008270">
    <property type="term" value="F:zinc ion binding"/>
    <property type="evidence" value="ECO:0007669"/>
    <property type="project" value="UniProtKB-KW"/>
</dbReference>
<dbReference type="InterPro" id="IPR011011">
    <property type="entry name" value="Znf_FYVE_PHD"/>
</dbReference>
<dbReference type="InterPro" id="IPR001965">
    <property type="entry name" value="Znf_PHD"/>
</dbReference>
<name>A0AAP0PIP3_9MAGN</name>
<feature type="domain" description="UBR-type" evidence="5">
    <location>
        <begin position="40"/>
        <end position="110"/>
    </location>
</feature>
<keyword evidence="2" id="KW-0863">Zinc-finger</keyword>
<dbReference type="SMART" id="SM00249">
    <property type="entry name" value="PHD"/>
    <property type="match status" value="1"/>
</dbReference>
<dbReference type="InterPro" id="IPR047506">
    <property type="entry name" value="UBR7-like_UBR-box"/>
</dbReference>
<reference evidence="6 7" key="1">
    <citation type="submission" date="2024-01" db="EMBL/GenBank/DDBJ databases">
        <title>Genome assemblies of Stephania.</title>
        <authorList>
            <person name="Yang L."/>
        </authorList>
    </citation>
    <scope>NUCLEOTIDE SEQUENCE [LARGE SCALE GENOMIC DNA]</scope>
    <source>
        <strain evidence="6">QJT</strain>
        <tissue evidence="6">Leaf</tissue>
    </source>
</reference>
<dbReference type="EMBL" id="JBBNAE010000002">
    <property type="protein sequence ID" value="KAK9145447.1"/>
    <property type="molecule type" value="Genomic_DNA"/>
</dbReference>
<protein>
    <recommendedName>
        <fullName evidence="5">UBR-type domain-containing protein</fullName>
    </recommendedName>
</protein>
<keyword evidence="3" id="KW-0862">Zinc</keyword>
<dbReference type="CDD" id="cd19677">
    <property type="entry name" value="UBR-box_UBR7"/>
    <property type="match status" value="1"/>
</dbReference>
<dbReference type="PANTHER" id="PTHR13513">
    <property type="entry name" value="E3 UBIQUITIN-PROTEIN LIGASE UBR7"/>
    <property type="match status" value="1"/>
</dbReference>
<dbReference type="AlphaFoldDB" id="A0AAP0PIP3"/>
<dbReference type="GO" id="GO:0061630">
    <property type="term" value="F:ubiquitin protein ligase activity"/>
    <property type="evidence" value="ECO:0007669"/>
    <property type="project" value="InterPro"/>
</dbReference>
<evidence type="ECO:0000256" key="3">
    <source>
        <dbReference type="ARBA" id="ARBA00022833"/>
    </source>
</evidence>
<accession>A0AAP0PIP3</accession>
<evidence type="ECO:0000313" key="6">
    <source>
        <dbReference type="EMBL" id="KAK9145447.1"/>
    </source>
</evidence>
<gene>
    <name evidence="6" type="ORF">Sjap_005350</name>
</gene>
<dbReference type="Proteomes" id="UP001417504">
    <property type="component" value="Unassembled WGS sequence"/>
</dbReference>
<dbReference type="SUPFAM" id="SSF57903">
    <property type="entry name" value="FYVE/PHD zinc finger"/>
    <property type="match status" value="1"/>
</dbReference>
<dbReference type="PROSITE" id="PS51157">
    <property type="entry name" value="ZF_UBR"/>
    <property type="match status" value="1"/>
</dbReference>
<evidence type="ECO:0000313" key="7">
    <source>
        <dbReference type="Proteomes" id="UP001417504"/>
    </source>
</evidence>
<evidence type="ECO:0000256" key="1">
    <source>
        <dbReference type="ARBA" id="ARBA00022723"/>
    </source>
</evidence>
<organism evidence="6 7">
    <name type="scientific">Stephania japonica</name>
    <dbReference type="NCBI Taxonomy" id="461633"/>
    <lineage>
        <taxon>Eukaryota</taxon>
        <taxon>Viridiplantae</taxon>
        <taxon>Streptophyta</taxon>
        <taxon>Embryophyta</taxon>
        <taxon>Tracheophyta</taxon>
        <taxon>Spermatophyta</taxon>
        <taxon>Magnoliopsida</taxon>
        <taxon>Ranunculales</taxon>
        <taxon>Menispermaceae</taxon>
        <taxon>Menispermoideae</taxon>
        <taxon>Cissampelideae</taxon>
        <taxon>Stephania</taxon>
    </lineage>
</organism>
<dbReference type="GO" id="GO:0005737">
    <property type="term" value="C:cytoplasm"/>
    <property type="evidence" value="ECO:0007669"/>
    <property type="project" value="TreeGrafter"/>
</dbReference>
<dbReference type="InterPro" id="IPR013083">
    <property type="entry name" value="Znf_RING/FYVE/PHD"/>
</dbReference>
<evidence type="ECO:0000256" key="4">
    <source>
        <dbReference type="PROSITE-ProRule" id="PRU00508"/>
    </source>
</evidence>
<sequence length="471" mass="52584">MADAFEDEEAEQTVSIQEYLKSVEEKELEADLVLGGDEGKECTYEKGYMKRQAIFSCLTCTPDGNAGVCTGCCLSCHDGHEIVELWTKRNFRCDCGNSRFGEFYCKLLGNKDLENTRNSYNQNFKGMYCTCGRPYPDQEAEEQVEMIQCCICEDWFHENHLGLESPDEIPRDEEGEPIYEDFICLSCANLCAFLTLYPPFILATAKQCDASVNGDTKESMSAGAFSVNGDAKETMSAGISSVNGAPSVCTSSKTIENGTSSFEPLKGVVEIAVANSTTMSTENGKKVGKNSEEKMELNGSLSNIYPIPKCKLGVDLQVARLDLMKKPLFLSKSWRDLLCTCESCGDFYAKKGVGFLIDREDSIIEYEKIAQQKRQEKLQQEEGEELNFLNKLGHVEKIEILSGIADMKNELQSFLESVDPSKPVTSADVRQVFENLAKKRQRLFWFGSNMESSTTMDVPRLNYVDQQPKSA</sequence>
<dbReference type="CDD" id="cd15542">
    <property type="entry name" value="PHD_UBR7"/>
    <property type="match status" value="1"/>
</dbReference>
<evidence type="ECO:0000259" key="5">
    <source>
        <dbReference type="PROSITE" id="PS51157"/>
    </source>
</evidence>
<dbReference type="InterPro" id="IPR040204">
    <property type="entry name" value="UBR7"/>
</dbReference>
<evidence type="ECO:0000256" key="2">
    <source>
        <dbReference type="ARBA" id="ARBA00022771"/>
    </source>
</evidence>
<keyword evidence="1" id="KW-0479">Metal-binding</keyword>